<dbReference type="Gene3D" id="3.60.10.10">
    <property type="entry name" value="Endonuclease/exonuclease/phosphatase"/>
    <property type="match status" value="1"/>
</dbReference>
<dbReference type="InterPro" id="IPR043502">
    <property type="entry name" value="DNA/RNA_pol_sf"/>
</dbReference>
<dbReference type="OrthoDB" id="9902985at2759"/>
<dbReference type="Pfam" id="PF00078">
    <property type="entry name" value="RVT_1"/>
    <property type="match status" value="1"/>
</dbReference>
<dbReference type="CDD" id="cd09076">
    <property type="entry name" value="L1-EN"/>
    <property type="match status" value="1"/>
</dbReference>
<dbReference type="InterPro" id="IPR005135">
    <property type="entry name" value="Endo/exonuclease/phosphatase"/>
</dbReference>
<dbReference type="Pfam" id="PF03372">
    <property type="entry name" value="Exo_endo_phos"/>
    <property type="match status" value="1"/>
</dbReference>
<dbReference type="GO" id="GO:0003824">
    <property type="term" value="F:catalytic activity"/>
    <property type="evidence" value="ECO:0007669"/>
    <property type="project" value="InterPro"/>
</dbReference>
<accession>A0A8C5M5U5</accession>
<dbReference type="SUPFAM" id="SSF56219">
    <property type="entry name" value="DNase I-like"/>
    <property type="match status" value="1"/>
</dbReference>
<evidence type="ECO:0000259" key="1">
    <source>
        <dbReference type="PROSITE" id="PS50878"/>
    </source>
</evidence>
<organism evidence="2 3">
    <name type="scientific">Leptobrachium leishanense</name>
    <name type="common">Leishan spiny toad</name>
    <dbReference type="NCBI Taxonomy" id="445787"/>
    <lineage>
        <taxon>Eukaryota</taxon>
        <taxon>Metazoa</taxon>
        <taxon>Chordata</taxon>
        <taxon>Craniata</taxon>
        <taxon>Vertebrata</taxon>
        <taxon>Euteleostomi</taxon>
        <taxon>Amphibia</taxon>
        <taxon>Batrachia</taxon>
        <taxon>Anura</taxon>
        <taxon>Pelobatoidea</taxon>
        <taxon>Megophryidae</taxon>
        <taxon>Leptobrachium</taxon>
    </lineage>
</organism>
<keyword evidence="3" id="KW-1185">Reference proteome</keyword>
<name>A0A8C5M5U5_9ANUR</name>
<evidence type="ECO:0000313" key="2">
    <source>
        <dbReference type="Ensembl" id="ENSLLEP00000007165.1"/>
    </source>
</evidence>
<dbReference type="CDD" id="cd01650">
    <property type="entry name" value="RT_nLTR_like"/>
    <property type="match status" value="1"/>
</dbReference>
<dbReference type="PROSITE" id="PS50878">
    <property type="entry name" value="RT_POL"/>
    <property type="match status" value="1"/>
</dbReference>
<protein>
    <recommendedName>
        <fullName evidence="1">Reverse transcriptase domain-containing protein</fullName>
    </recommendedName>
</protein>
<evidence type="ECO:0000313" key="3">
    <source>
        <dbReference type="Proteomes" id="UP000694569"/>
    </source>
</evidence>
<dbReference type="AlphaFoldDB" id="A0A8C5M5U5"/>
<reference evidence="2" key="1">
    <citation type="submission" date="2025-08" db="UniProtKB">
        <authorList>
            <consortium name="Ensembl"/>
        </authorList>
    </citation>
    <scope>IDENTIFICATION</scope>
</reference>
<sequence>MMASHHVLSVATHNVASLKSAKATFAAFDHFRRARQQVIFIQETHLDTLADLHRVKREWRWGPSFFSLATERYEGVAILFQDVEVTFQRVVELRKGRCVVLDVSLAGQPLRLINIYGPQSKWERKCLFSEIEPFLYTSKAILFGGDFNTVTRPKDRGGAKGRLRYDSLFLNKMVSQAGLVDVHIQHVPGLTGFTFHRGQSSSRIDRFFVKEGFPATAPVLTPVEFSDHLVLSCELNVTKSPERGRGIWRLNSDLLTDARVKQTFETFLADQMTLEDVCSSKSEWWEIVKARARTLFRSLAVNAQNSKYKIYLGLMRKLDRLVSQGGDSGEISEVRSLMKEFQYDRYASLVRERDHGSYHSPDPFLSCKRKEGTKVISGLRDTSGVLRDSSRGIQDVVRSYYLELLGKQRARPDQVESFLSDIDPHPDLEASLSEELIGPITVAEVEGAIASQNKCKAPGPDGLTAEFYQCFSALLAPHLAEVFNESLNGGLLPPTFRTSAVILLTKPGVVDTADVGNWRPISLLNVDRKILARVLFLRLQVLSEGLLSDSQFCTVRGRNVFDAVLEVREAVDRCRAGDWTGYILALDQSKAFDRVDHHYLWAVLRRYGLPAKFINWLITLYRGAESFALVNGWKGRPFRVLAGVRQGCPLSPLLYAFAIDPFLRRLGAGRFRGVDRGPATAPLRVVAYADDVSIVVSDPSEAALVVDLVSRYSSASSSQINRIKSGVFWCGKEGEEFPLPDGFPPPQSEIKILGIRFSRGDNALRNWTERLAIASGKITEAHRWKLSQTERVRLIKTYILPIFGYVSVVFLLPKSLHTRLLGMFFLMLWGNRLNLIRREITYLSRKDGGLAMVNPVVFFTIAFLKRNFGGLLMDDPPGWVHGFRVWVSPFLAEWFHGGIVKSTRVRHSAYLPTSVLEAVGMMRRWGITVEEVRDTPRKVVESRVLASNYSASLVLKDCPPRTLSSGLRNLNSRRIPPKFRDVAFLSFHGRLYVRGNLKHMNIADRVCPRAECSETVESMDHFLLECPFNLTVCREVSAALGIPCLSRQTYAEWVYGTSNSGGQRFHLGTLFLVSAVTRYYTWNARCQVSLRQKVLPCQVVVHNILAAVAGLCASERASLDASYWQKFWRNVKVRPP</sequence>
<dbReference type="PANTHER" id="PTHR19446">
    <property type="entry name" value="REVERSE TRANSCRIPTASES"/>
    <property type="match status" value="1"/>
</dbReference>
<dbReference type="Ensembl" id="ENSLLET00000007461.1">
    <property type="protein sequence ID" value="ENSLLEP00000007165.1"/>
    <property type="gene ID" value="ENSLLEG00000004536.1"/>
</dbReference>
<reference evidence="2" key="2">
    <citation type="submission" date="2025-09" db="UniProtKB">
        <authorList>
            <consortium name="Ensembl"/>
        </authorList>
    </citation>
    <scope>IDENTIFICATION</scope>
</reference>
<dbReference type="Pfam" id="PF13966">
    <property type="entry name" value="zf-RVT"/>
    <property type="match status" value="1"/>
</dbReference>
<dbReference type="InterPro" id="IPR036691">
    <property type="entry name" value="Endo/exonu/phosph_ase_sf"/>
</dbReference>
<proteinExistence type="predicted"/>
<feature type="domain" description="Reverse transcriptase" evidence="1">
    <location>
        <begin position="485"/>
        <end position="757"/>
    </location>
</feature>
<dbReference type="InterPro" id="IPR000477">
    <property type="entry name" value="RT_dom"/>
</dbReference>
<dbReference type="InterPro" id="IPR026960">
    <property type="entry name" value="RVT-Znf"/>
</dbReference>
<dbReference type="SUPFAM" id="SSF56672">
    <property type="entry name" value="DNA/RNA polymerases"/>
    <property type="match status" value="1"/>
</dbReference>
<dbReference type="GeneTree" id="ENSGT00940000163630"/>
<dbReference type="Proteomes" id="UP000694569">
    <property type="component" value="Unplaced"/>
</dbReference>